<dbReference type="PANTHER" id="PTHR11638">
    <property type="entry name" value="ATP-DEPENDENT CLP PROTEASE"/>
    <property type="match status" value="1"/>
</dbReference>
<dbReference type="AlphaFoldDB" id="A0A1S3VBC5"/>
<reference evidence="8" key="2">
    <citation type="submission" date="2025-08" db="UniProtKB">
        <authorList>
            <consortium name="RefSeq"/>
        </authorList>
    </citation>
    <scope>IDENTIFICATION</scope>
    <source>
        <tissue evidence="8">Leaf</tissue>
    </source>
</reference>
<dbReference type="Pfam" id="PF00004">
    <property type="entry name" value="AAA"/>
    <property type="match status" value="1"/>
</dbReference>
<keyword evidence="7" id="KW-1185">Reference proteome</keyword>
<dbReference type="FunFam" id="3.40.50.300:FF:000025">
    <property type="entry name" value="ATP-dependent Clp protease subunit"/>
    <property type="match status" value="1"/>
</dbReference>
<comment type="similarity">
    <text evidence="4">Belongs to the ClpA/ClpB family.</text>
</comment>
<dbReference type="PANTHER" id="PTHR11638:SF189">
    <property type="entry name" value="CLP R DOMAIN-CONTAINING PROTEIN"/>
    <property type="match status" value="1"/>
</dbReference>
<evidence type="ECO:0000313" key="7">
    <source>
        <dbReference type="Proteomes" id="UP000087766"/>
    </source>
</evidence>
<evidence type="ECO:0000313" key="8">
    <source>
        <dbReference type="RefSeq" id="XP_014515565.1"/>
    </source>
</evidence>
<dbReference type="SUPFAM" id="SSF52540">
    <property type="entry name" value="P-loop containing nucleoside triphosphate hydrolases"/>
    <property type="match status" value="2"/>
</dbReference>
<dbReference type="OrthoDB" id="47330at2759"/>
<dbReference type="SMART" id="SM00382">
    <property type="entry name" value="AAA"/>
    <property type="match status" value="2"/>
</dbReference>
<dbReference type="GeneID" id="106773381"/>
<dbReference type="InterPro" id="IPR019489">
    <property type="entry name" value="Clp_ATPase_C"/>
</dbReference>
<evidence type="ECO:0000256" key="1">
    <source>
        <dbReference type="ARBA" id="ARBA00022741"/>
    </source>
</evidence>
<dbReference type="InterPro" id="IPR041546">
    <property type="entry name" value="ClpA/ClpB_AAA_lid"/>
</dbReference>
<evidence type="ECO:0000259" key="6">
    <source>
        <dbReference type="SMART" id="SM01086"/>
    </source>
</evidence>
<evidence type="ECO:0000256" key="4">
    <source>
        <dbReference type="RuleBase" id="RU004432"/>
    </source>
</evidence>
<keyword evidence="2 4" id="KW-0067">ATP-binding</keyword>
<dbReference type="PRINTS" id="PR00300">
    <property type="entry name" value="CLPPROTEASEA"/>
</dbReference>
<sequence length="583" mass="64831">MEKFEKNSFASHTLLKYGTDLTQMAKEGKLDPVIGRSKEIERVQQILCKRRKNNPCLLGDPGVGKTVIAEGLAQGIVNKTVPLKLQGNTVIALEMGRLVAGTTYRGDFEERMVDLIEEVKKSNGKIILFIDELHTLIGAGSSSRALDAANILKPALARGEIKCLGATTVHEYRKYIKKDPALQRRFQTVDVPEPTVDEAIEILKGLKIKYEKFHGVTYENDALVAASALSKQYISDGFLPDKAIDVIDEAGAKAQLTEIQDSCKKITAADIHLIISIKTGIPIETVSQEEAEKLLKLEESLQKKVVGQHEAVEVISKAIRRARTGMRDPEKPTACFLFIGPTGVGKTELVKALAVEYFGSKEAMIRFDMSEFMERHTVSKLIGSPPGYIGHDDGGQLTEAVRRHPHSLILFDEIEKAHTDVFNVFLQIMDDARLTDGKGQVVDFKNTVIIMTSNLGFGNQGNGNLAAELKRNFRDEFLNRLDEIVVFKSLSESELNKIVDIILCDVCKRVEKKKMKLNMSDRFKRKLVEEGYNSRYGARPLKRAITRLLEDTLADKILEGFIAEGSHVYVDLDDDGEVIIATS</sequence>
<dbReference type="GO" id="GO:0016887">
    <property type="term" value="F:ATP hydrolysis activity"/>
    <property type="evidence" value="ECO:0007669"/>
    <property type="project" value="InterPro"/>
</dbReference>
<dbReference type="InterPro" id="IPR027417">
    <property type="entry name" value="P-loop_NTPase"/>
</dbReference>
<dbReference type="GO" id="GO:0005524">
    <property type="term" value="F:ATP binding"/>
    <property type="evidence" value="ECO:0007669"/>
    <property type="project" value="UniProtKB-KW"/>
</dbReference>
<dbReference type="InterPro" id="IPR003593">
    <property type="entry name" value="AAA+_ATPase"/>
</dbReference>
<dbReference type="SMR" id="A0A1S3VBC5"/>
<proteinExistence type="inferred from homology"/>
<dbReference type="Gene3D" id="3.40.50.300">
    <property type="entry name" value="P-loop containing nucleotide triphosphate hydrolases"/>
    <property type="match status" value="2"/>
</dbReference>
<keyword evidence="1 4" id="KW-0547">Nucleotide-binding</keyword>
<reference evidence="7" key="1">
    <citation type="journal article" date="2014" name="Nat. Commun.">
        <title>Genome sequence of mungbean and insights into evolution within Vigna species.</title>
        <authorList>
            <person name="Kang Y.J."/>
            <person name="Kim S.K."/>
            <person name="Kim M.Y."/>
            <person name="Lestari P."/>
            <person name="Kim K.H."/>
            <person name="Ha B.K."/>
            <person name="Jun T.H."/>
            <person name="Hwang W.J."/>
            <person name="Lee T."/>
            <person name="Lee J."/>
            <person name="Shim S."/>
            <person name="Yoon M.Y."/>
            <person name="Jang Y.E."/>
            <person name="Han K.S."/>
            <person name="Taeprayoon P."/>
            <person name="Yoon N."/>
            <person name="Somta P."/>
            <person name="Tanya P."/>
            <person name="Kim K.S."/>
            <person name="Gwag J.G."/>
            <person name="Moon J.K."/>
            <person name="Lee Y.H."/>
            <person name="Park B.S."/>
            <person name="Bombarely A."/>
            <person name="Doyle J.J."/>
            <person name="Jackson S.A."/>
            <person name="Schafleitner R."/>
            <person name="Srinives P."/>
            <person name="Varshney R.K."/>
            <person name="Lee S.H."/>
        </authorList>
    </citation>
    <scope>NUCLEOTIDE SEQUENCE [LARGE SCALE GENOMIC DNA]</scope>
    <source>
        <strain evidence="7">cv. VC1973A</strain>
    </source>
</reference>
<dbReference type="SMART" id="SM01086">
    <property type="entry name" value="ClpB_D2-small"/>
    <property type="match status" value="1"/>
</dbReference>
<dbReference type="Pfam" id="PF07724">
    <property type="entry name" value="AAA_2"/>
    <property type="match status" value="1"/>
</dbReference>
<dbReference type="GO" id="GO:0005737">
    <property type="term" value="C:cytoplasm"/>
    <property type="evidence" value="ECO:0007669"/>
    <property type="project" value="TreeGrafter"/>
</dbReference>
<dbReference type="CDD" id="cd00009">
    <property type="entry name" value="AAA"/>
    <property type="match status" value="1"/>
</dbReference>
<dbReference type="Gramene" id="Vradi09g07850.1">
    <property type="protein sequence ID" value="Vradi09g07850.1"/>
    <property type="gene ID" value="Vradi09g07850"/>
</dbReference>
<accession>A0A1S3VBC5</accession>
<dbReference type="RefSeq" id="XP_014515565.1">
    <property type="nucleotide sequence ID" value="XM_014660079.2"/>
</dbReference>
<evidence type="ECO:0000256" key="2">
    <source>
        <dbReference type="ARBA" id="ARBA00022840"/>
    </source>
</evidence>
<dbReference type="CDD" id="cd19499">
    <property type="entry name" value="RecA-like_ClpB_Hsp104-like"/>
    <property type="match status" value="1"/>
</dbReference>
<dbReference type="FunFam" id="3.40.50.300:FF:000010">
    <property type="entry name" value="Chaperone clpB 1, putative"/>
    <property type="match status" value="1"/>
</dbReference>
<dbReference type="GO" id="GO:0034605">
    <property type="term" value="P:cellular response to heat"/>
    <property type="evidence" value="ECO:0007669"/>
    <property type="project" value="TreeGrafter"/>
</dbReference>
<feature type="domain" description="Clp ATPase C-terminal" evidence="6">
    <location>
        <begin position="490"/>
        <end position="580"/>
    </location>
</feature>
<evidence type="ECO:0000256" key="3">
    <source>
        <dbReference type="ARBA" id="ARBA00023186"/>
    </source>
</evidence>
<evidence type="ECO:0000259" key="5">
    <source>
        <dbReference type="SMART" id="SM00382"/>
    </source>
</evidence>
<dbReference type="PROSITE" id="PS00871">
    <property type="entry name" value="CLPAB_2"/>
    <property type="match status" value="1"/>
</dbReference>
<dbReference type="PROSITE" id="PS00870">
    <property type="entry name" value="CLPAB_1"/>
    <property type="match status" value="1"/>
</dbReference>
<protein>
    <submittedName>
        <fullName evidence="8">Chaperone protein ClpC1, chloroplastic-like</fullName>
    </submittedName>
</protein>
<dbReference type="Pfam" id="PF17871">
    <property type="entry name" value="AAA_lid_9"/>
    <property type="match status" value="1"/>
</dbReference>
<dbReference type="KEGG" id="vra:106773381"/>
<feature type="domain" description="AAA+ ATPase" evidence="5">
    <location>
        <begin position="332"/>
        <end position="491"/>
    </location>
</feature>
<keyword evidence="3 4" id="KW-0143">Chaperone</keyword>
<dbReference type="InterPro" id="IPR028299">
    <property type="entry name" value="ClpA/B_CS2"/>
</dbReference>
<dbReference type="Pfam" id="PF10431">
    <property type="entry name" value="ClpB_D2-small"/>
    <property type="match status" value="1"/>
</dbReference>
<dbReference type="Proteomes" id="UP000087766">
    <property type="component" value="Chromosome 9"/>
</dbReference>
<gene>
    <name evidence="8" type="primary">LOC106773381</name>
</gene>
<dbReference type="InterPro" id="IPR050130">
    <property type="entry name" value="ClpA_ClpB"/>
</dbReference>
<dbReference type="InterPro" id="IPR003959">
    <property type="entry name" value="ATPase_AAA_core"/>
</dbReference>
<dbReference type="Gene3D" id="1.10.8.60">
    <property type="match status" value="2"/>
</dbReference>
<organism evidence="7 8">
    <name type="scientific">Vigna radiata var. radiata</name>
    <name type="common">Mung bean</name>
    <name type="synonym">Phaseolus aureus</name>
    <dbReference type="NCBI Taxonomy" id="3916"/>
    <lineage>
        <taxon>Eukaryota</taxon>
        <taxon>Viridiplantae</taxon>
        <taxon>Streptophyta</taxon>
        <taxon>Embryophyta</taxon>
        <taxon>Tracheophyta</taxon>
        <taxon>Spermatophyta</taxon>
        <taxon>Magnoliopsida</taxon>
        <taxon>eudicotyledons</taxon>
        <taxon>Gunneridae</taxon>
        <taxon>Pentapetalae</taxon>
        <taxon>rosids</taxon>
        <taxon>fabids</taxon>
        <taxon>Fabales</taxon>
        <taxon>Fabaceae</taxon>
        <taxon>Papilionoideae</taxon>
        <taxon>50 kb inversion clade</taxon>
        <taxon>NPAAA clade</taxon>
        <taxon>indigoferoid/millettioid clade</taxon>
        <taxon>Phaseoleae</taxon>
        <taxon>Vigna</taxon>
    </lineage>
</organism>
<dbReference type="STRING" id="3916.A0A1S3VBC5"/>
<feature type="domain" description="AAA+ ATPase" evidence="5">
    <location>
        <begin position="51"/>
        <end position="197"/>
    </location>
</feature>
<name>A0A1S3VBC5_VIGRR</name>
<dbReference type="InterPro" id="IPR001270">
    <property type="entry name" value="ClpA/B"/>
</dbReference>
<dbReference type="InterPro" id="IPR018368">
    <property type="entry name" value="ClpA/B_CS1"/>
</dbReference>